<dbReference type="InterPro" id="IPR017438">
    <property type="entry name" value="ATP-NAD_kinase_N"/>
</dbReference>
<dbReference type="Pfam" id="PF00781">
    <property type="entry name" value="DAGK_cat"/>
    <property type="match status" value="1"/>
</dbReference>
<evidence type="ECO:0000256" key="9">
    <source>
        <dbReference type="ARBA" id="ARBA00023209"/>
    </source>
</evidence>
<comment type="caution">
    <text evidence="13">The sequence shown here is derived from an EMBL/GenBank/DDBJ whole genome shotgun (WGS) entry which is preliminary data.</text>
</comment>
<keyword evidence="3" id="KW-0444">Lipid biosynthesis</keyword>
<keyword evidence="4" id="KW-0808">Transferase</keyword>
<keyword evidence="11" id="KW-1133">Transmembrane helix</keyword>
<dbReference type="Pfam" id="PF19279">
    <property type="entry name" value="YegS_C"/>
    <property type="match status" value="1"/>
</dbReference>
<dbReference type="InterPro" id="IPR050187">
    <property type="entry name" value="Lipid_Phosphate_FormReg"/>
</dbReference>
<evidence type="ECO:0000256" key="4">
    <source>
        <dbReference type="ARBA" id="ARBA00022679"/>
    </source>
</evidence>
<organism evidence="13 14">
    <name type="scientific">Salinibacillus xinjiangensis</name>
    <dbReference type="NCBI Taxonomy" id="1229268"/>
    <lineage>
        <taxon>Bacteria</taxon>
        <taxon>Bacillati</taxon>
        <taxon>Bacillota</taxon>
        <taxon>Bacilli</taxon>
        <taxon>Bacillales</taxon>
        <taxon>Bacillaceae</taxon>
        <taxon>Salinibacillus</taxon>
    </lineage>
</organism>
<evidence type="ECO:0000256" key="3">
    <source>
        <dbReference type="ARBA" id="ARBA00022516"/>
    </source>
</evidence>
<evidence type="ECO:0000256" key="8">
    <source>
        <dbReference type="ARBA" id="ARBA00023098"/>
    </source>
</evidence>
<dbReference type="Gene3D" id="3.40.50.10330">
    <property type="entry name" value="Probable inorganic polyphosphate/atp-NAD kinase, domain 1"/>
    <property type="match status" value="1"/>
</dbReference>
<reference evidence="13 14" key="1">
    <citation type="submission" date="2019-11" db="EMBL/GenBank/DDBJ databases">
        <authorList>
            <person name="Li J."/>
        </authorList>
    </citation>
    <scope>NUCLEOTIDE SEQUENCE [LARGE SCALE GENOMIC DNA]</scope>
    <source>
        <strain evidence="13 14">J4</strain>
    </source>
</reference>
<evidence type="ECO:0000256" key="1">
    <source>
        <dbReference type="ARBA" id="ARBA00001946"/>
    </source>
</evidence>
<feature type="transmembrane region" description="Helical" evidence="11">
    <location>
        <begin position="167"/>
        <end position="186"/>
    </location>
</feature>
<gene>
    <name evidence="13" type="ORF">GH754_15795</name>
</gene>
<evidence type="ECO:0000313" key="13">
    <source>
        <dbReference type="EMBL" id="MRG87748.1"/>
    </source>
</evidence>
<dbReference type="SUPFAM" id="SSF111331">
    <property type="entry name" value="NAD kinase/diacylglycerol kinase-like"/>
    <property type="match status" value="1"/>
</dbReference>
<keyword evidence="11" id="KW-0812">Transmembrane</keyword>
<evidence type="ECO:0000313" key="14">
    <source>
        <dbReference type="Proteomes" id="UP000480185"/>
    </source>
</evidence>
<dbReference type="InterPro" id="IPR045540">
    <property type="entry name" value="YegS/DAGK_C"/>
</dbReference>
<dbReference type="InterPro" id="IPR001206">
    <property type="entry name" value="Diacylglycerol_kinase_cat_dom"/>
</dbReference>
<dbReference type="GO" id="GO:0016301">
    <property type="term" value="F:kinase activity"/>
    <property type="evidence" value="ECO:0007669"/>
    <property type="project" value="UniProtKB-KW"/>
</dbReference>
<dbReference type="PANTHER" id="PTHR12358:SF54">
    <property type="entry name" value="SPHINGOSINE KINASE RELATED PROTEIN"/>
    <property type="match status" value="1"/>
</dbReference>
<dbReference type="GO" id="GO:0005524">
    <property type="term" value="F:ATP binding"/>
    <property type="evidence" value="ECO:0007669"/>
    <property type="project" value="UniProtKB-KW"/>
</dbReference>
<dbReference type="Gene3D" id="2.60.200.40">
    <property type="match status" value="1"/>
</dbReference>
<keyword evidence="10" id="KW-1208">Phospholipid metabolism</keyword>
<comment type="cofactor">
    <cofactor evidence="1">
        <name>Mg(2+)</name>
        <dbReference type="ChEBI" id="CHEBI:18420"/>
    </cofactor>
</comment>
<name>A0A6G1XAD6_9BACI</name>
<evidence type="ECO:0000256" key="2">
    <source>
        <dbReference type="ARBA" id="ARBA00005983"/>
    </source>
</evidence>
<dbReference type="AlphaFoldDB" id="A0A6G1XAD6"/>
<dbReference type="OrthoDB" id="9786026at2"/>
<dbReference type="Proteomes" id="UP000480185">
    <property type="component" value="Unassembled WGS sequence"/>
</dbReference>
<keyword evidence="9" id="KW-0594">Phospholipid biosynthesis</keyword>
<dbReference type="NCBIfam" id="TIGR00147">
    <property type="entry name" value="YegS/Rv2252/BmrU family lipid kinase"/>
    <property type="match status" value="1"/>
</dbReference>
<comment type="similarity">
    <text evidence="2">Belongs to the diacylglycerol/lipid kinase family.</text>
</comment>
<dbReference type="PROSITE" id="PS50146">
    <property type="entry name" value="DAGK"/>
    <property type="match status" value="1"/>
</dbReference>
<keyword evidence="7" id="KW-0067">ATP-binding</keyword>
<dbReference type="InterPro" id="IPR005218">
    <property type="entry name" value="Diacylglycerol/lipid_kinase"/>
</dbReference>
<dbReference type="InterPro" id="IPR016064">
    <property type="entry name" value="NAD/diacylglycerol_kinase_sf"/>
</dbReference>
<proteinExistence type="inferred from homology"/>
<evidence type="ECO:0000256" key="10">
    <source>
        <dbReference type="ARBA" id="ARBA00023264"/>
    </source>
</evidence>
<evidence type="ECO:0000256" key="7">
    <source>
        <dbReference type="ARBA" id="ARBA00022840"/>
    </source>
</evidence>
<sequence>MYVLIVNPVAGEGRGMKVYQELKQHSLYQQKNCRSFLTEYQGHGKALATQVAQMYGTQIKAIIVVGGDGTLNEVMNGLKTFPAMNVAIIPAGSGNDFARACKIERKPVTLFKQIINNPSWRSYRLGKITKETSRKQTPLFANSIGIGFDAVVAKQADESKYKKYMNLLRLGMLSYLIALFQVLFTYQTKKIQLVIDGKPLVFQHTFMVTVTNHPFFGGGMKIVPHAKMDSGRLYVLIIDHISKWKVLFLFFTVFFGKHTTFKEVYIYEASEIKVILNEERSYQIDGQTGKIGSFTITKDHLMRKIHRF</sequence>
<keyword evidence="11" id="KW-0472">Membrane</keyword>
<keyword evidence="5" id="KW-0547">Nucleotide-binding</keyword>
<keyword evidence="14" id="KW-1185">Reference proteome</keyword>
<evidence type="ECO:0000256" key="6">
    <source>
        <dbReference type="ARBA" id="ARBA00022777"/>
    </source>
</evidence>
<evidence type="ECO:0000259" key="12">
    <source>
        <dbReference type="PROSITE" id="PS50146"/>
    </source>
</evidence>
<keyword evidence="6 13" id="KW-0418">Kinase</keyword>
<evidence type="ECO:0000256" key="11">
    <source>
        <dbReference type="SAM" id="Phobius"/>
    </source>
</evidence>
<keyword evidence="8" id="KW-0443">Lipid metabolism</keyword>
<dbReference type="SMART" id="SM00046">
    <property type="entry name" value="DAGKc"/>
    <property type="match status" value="1"/>
</dbReference>
<evidence type="ECO:0000256" key="5">
    <source>
        <dbReference type="ARBA" id="ARBA00022741"/>
    </source>
</evidence>
<protein>
    <submittedName>
        <fullName evidence="13">YegS/Rv2252/BmrU family lipid kinase</fullName>
    </submittedName>
</protein>
<dbReference type="RefSeq" id="WP_153729634.1">
    <property type="nucleotide sequence ID" value="NZ_WJNH01000011.1"/>
</dbReference>
<feature type="domain" description="DAGKc" evidence="12">
    <location>
        <begin position="1"/>
        <end position="132"/>
    </location>
</feature>
<dbReference type="PANTHER" id="PTHR12358">
    <property type="entry name" value="SPHINGOSINE KINASE"/>
    <property type="match status" value="1"/>
</dbReference>
<dbReference type="EMBL" id="WJNH01000011">
    <property type="protein sequence ID" value="MRG87748.1"/>
    <property type="molecule type" value="Genomic_DNA"/>
</dbReference>
<dbReference type="GO" id="GO:0008654">
    <property type="term" value="P:phospholipid biosynthetic process"/>
    <property type="evidence" value="ECO:0007669"/>
    <property type="project" value="UniProtKB-KW"/>
</dbReference>
<accession>A0A6G1XAD6</accession>